<accession>A0ABR6MAW5</accession>
<evidence type="ECO:0000313" key="2">
    <source>
        <dbReference type="Proteomes" id="UP000618986"/>
    </source>
</evidence>
<organism evidence="1 2">
    <name type="scientific">Micromonospora echinospora</name>
    <name type="common">Micromonospora purpurea</name>
    <dbReference type="NCBI Taxonomy" id="1877"/>
    <lineage>
        <taxon>Bacteria</taxon>
        <taxon>Bacillati</taxon>
        <taxon>Actinomycetota</taxon>
        <taxon>Actinomycetes</taxon>
        <taxon>Micromonosporales</taxon>
        <taxon>Micromonosporaceae</taxon>
        <taxon>Micromonospora</taxon>
    </lineage>
</organism>
<keyword evidence="2" id="KW-1185">Reference proteome</keyword>
<dbReference type="EMBL" id="JACHJC010000001">
    <property type="protein sequence ID" value="MBB5112516.1"/>
    <property type="molecule type" value="Genomic_DNA"/>
</dbReference>
<gene>
    <name evidence="1" type="ORF">FHU28_002355</name>
</gene>
<evidence type="ECO:0000313" key="1">
    <source>
        <dbReference type="EMBL" id="MBB5112516.1"/>
    </source>
</evidence>
<proteinExistence type="predicted"/>
<protein>
    <submittedName>
        <fullName evidence="1">Uncharacterized protein</fullName>
    </submittedName>
</protein>
<dbReference type="Proteomes" id="UP000618986">
    <property type="component" value="Unassembled WGS sequence"/>
</dbReference>
<name>A0ABR6MAW5_MICEC</name>
<comment type="caution">
    <text evidence="1">The sequence shown here is derived from an EMBL/GenBank/DDBJ whole genome shotgun (WGS) entry which is preliminary data.</text>
</comment>
<reference evidence="1 2" key="1">
    <citation type="submission" date="2020-08" db="EMBL/GenBank/DDBJ databases">
        <title>Sequencing the genomes of 1000 actinobacteria strains.</title>
        <authorList>
            <person name="Klenk H.-P."/>
        </authorList>
    </citation>
    <scope>NUCLEOTIDE SEQUENCE [LARGE SCALE GENOMIC DNA]</scope>
    <source>
        <strain evidence="1 2">DSM 43036</strain>
    </source>
</reference>
<sequence>MTLLVEVGVEGWWPAALGSLGSPVGVLVGFARDRRGDAPSAQVGPVGFRRVRLVGQDAVRSGPRAACEQAGNADGGQDRDELWAVAAVSGGQHDGEGFLSLLAAQVQLRGQTAAGAAEGVISRLNRDTAGWFGLQIPLFLAPAAC</sequence>